<dbReference type="GO" id="GO:0006741">
    <property type="term" value="P:NADP+ biosynthetic process"/>
    <property type="evidence" value="ECO:0007669"/>
    <property type="project" value="InterPro"/>
</dbReference>
<comment type="similarity">
    <text evidence="1">Belongs to the NAD kinase family.</text>
</comment>
<sequence length="387" mass="43179">MSTTTTTSKLLSIENCAKLPMARLPEYIKSSKSRLYNVIWSSEPPTNVFITKKPNEPSVHEALIEFINHLHTKYPSINVIVSQEVAEELIEESQEVNEKLLDKSMTHVVYTGQNEDIVDKTELMVTLGGDGTILHAISIFSNVIVPPVLSFAMGTLGFLLPFDFTNCKSSFKEVYEGRSKALHRNRLECHVIRKHEQNQDEPDRKRVKPSKEMVHAMNDVTIHRGSLPNLTSVDIYIDNEFFTTTFADGLIFATPTGSTAYSLSAGGSITHPAVPCVLLTPICPRSLSFRPLILPSSSDIMVKLSEKNRNHKIELTVDGITQPDLHPGDEVHITSEDIVPGQDPSLKSDKNGIWCIATSQNQWTKDLNSLLGFNSSFRDQKGKKLHL</sequence>
<dbReference type="InterPro" id="IPR017438">
    <property type="entry name" value="ATP-NAD_kinase_N"/>
</dbReference>
<dbReference type="PANTHER" id="PTHR20275:SF26">
    <property type="entry name" value="NADH KINASE POS5, MITOCHONDRIAL"/>
    <property type="match status" value="1"/>
</dbReference>
<protein>
    <submittedName>
        <fullName evidence="6">Uncharacterized protein</fullName>
    </submittedName>
</protein>
<dbReference type="InterPro" id="IPR002504">
    <property type="entry name" value="NADK"/>
</dbReference>
<keyword evidence="5" id="KW-0520">NAD</keyword>
<keyword evidence="4" id="KW-0521">NADP</keyword>
<dbReference type="eggNOG" id="KOG2178">
    <property type="taxonomic scope" value="Eukaryota"/>
</dbReference>
<dbReference type="Pfam" id="PF01513">
    <property type="entry name" value="NAD_kinase"/>
    <property type="match status" value="1"/>
</dbReference>
<dbReference type="InterPro" id="IPR016064">
    <property type="entry name" value="NAD/diacylglycerol_kinase_sf"/>
</dbReference>
<dbReference type="Gene3D" id="2.60.200.30">
    <property type="entry name" value="Probable inorganic polyphosphate/atp-NAD kinase, domain 2"/>
    <property type="match status" value="1"/>
</dbReference>
<comment type="caution">
    <text evidence="6">The sequence shown here is derived from an EMBL/GenBank/DDBJ whole genome shotgun (WGS) entry which is preliminary data.</text>
</comment>
<dbReference type="GO" id="GO:0003951">
    <property type="term" value="F:NAD+ kinase activity"/>
    <property type="evidence" value="ECO:0007669"/>
    <property type="project" value="InterPro"/>
</dbReference>
<evidence type="ECO:0000256" key="3">
    <source>
        <dbReference type="ARBA" id="ARBA00022777"/>
    </source>
</evidence>
<evidence type="ECO:0000256" key="5">
    <source>
        <dbReference type="ARBA" id="ARBA00023027"/>
    </source>
</evidence>
<reference evidence="6 7" key="1">
    <citation type="submission" date="2013-02" db="EMBL/GenBank/DDBJ databases">
        <title>Genome sequence of Candida maltosa Xu316, a potential industrial strain for xylitol and ethanol production.</title>
        <authorList>
            <person name="Yu J."/>
            <person name="Wang Q."/>
            <person name="Geng X."/>
            <person name="Bao W."/>
            <person name="He P."/>
            <person name="Cai J."/>
        </authorList>
    </citation>
    <scope>NUCLEOTIDE SEQUENCE [LARGE SCALE GENOMIC DNA]</scope>
    <source>
        <strain evidence="7">Xu316</strain>
    </source>
</reference>
<accession>M3K2Y3</accession>
<name>M3K2Y3_CANMX</name>
<dbReference type="PANTHER" id="PTHR20275">
    <property type="entry name" value="NAD KINASE"/>
    <property type="match status" value="1"/>
</dbReference>
<dbReference type="Gene3D" id="3.40.50.10330">
    <property type="entry name" value="Probable inorganic polyphosphate/atp-NAD kinase, domain 1"/>
    <property type="match status" value="1"/>
</dbReference>
<dbReference type="EMBL" id="AOGT01000817">
    <property type="protein sequence ID" value="EMG49079.1"/>
    <property type="molecule type" value="Genomic_DNA"/>
</dbReference>
<dbReference type="Pfam" id="PF20143">
    <property type="entry name" value="NAD_kinase_C"/>
    <property type="match status" value="1"/>
</dbReference>
<dbReference type="Proteomes" id="UP000011777">
    <property type="component" value="Unassembled WGS sequence"/>
</dbReference>
<dbReference type="OMA" id="IPKYQES"/>
<evidence type="ECO:0000313" key="7">
    <source>
        <dbReference type="Proteomes" id="UP000011777"/>
    </source>
</evidence>
<evidence type="ECO:0000256" key="1">
    <source>
        <dbReference type="ARBA" id="ARBA00010995"/>
    </source>
</evidence>
<evidence type="ECO:0000313" key="6">
    <source>
        <dbReference type="EMBL" id="EMG49079.1"/>
    </source>
</evidence>
<dbReference type="FunFam" id="2.60.200.30:FF:000014">
    <property type="entry name" value="Mitochondrial NADH kinase"/>
    <property type="match status" value="1"/>
</dbReference>
<keyword evidence="2" id="KW-0808">Transferase</keyword>
<proteinExistence type="inferred from homology"/>
<gene>
    <name evidence="6" type="ORF">G210_0234</name>
</gene>
<evidence type="ECO:0000256" key="2">
    <source>
        <dbReference type="ARBA" id="ARBA00022679"/>
    </source>
</evidence>
<dbReference type="HAMAP" id="MF_00361">
    <property type="entry name" value="NAD_kinase"/>
    <property type="match status" value="1"/>
</dbReference>
<dbReference type="AlphaFoldDB" id="M3K2Y3"/>
<keyword evidence="7" id="KW-1185">Reference proteome</keyword>
<dbReference type="SUPFAM" id="SSF111331">
    <property type="entry name" value="NAD kinase/diacylglycerol kinase-like"/>
    <property type="match status" value="1"/>
</dbReference>
<dbReference type="OrthoDB" id="24581at2759"/>
<dbReference type="GO" id="GO:0019674">
    <property type="term" value="P:NAD+ metabolic process"/>
    <property type="evidence" value="ECO:0007669"/>
    <property type="project" value="InterPro"/>
</dbReference>
<evidence type="ECO:0000256" key="4">
    <source>
        <dbReference type="ARBA" id="ARBA00022857"/>
    </source>
</evidence>
<dbReference type="HOGENOM" id="CLU_008831_10_2_1"/>
<keyword evidence="3" id="KW-0418">Kinase</keyword>
<dbReference type="InterPro" id="IPR017437">
    <property type="entry name" value="ATP-NAD_kinase_PpnK-typ_C"/>
</dbReference>
<dbReference type="STRING" id="1245528.M3K2Y3"/>
<organism evidence="6 7">
    <name type="scientific">Candida maltosa (strain Xu316)</name>
    <name type="common">Yeast</name>
    <dbReference type="NCBI Taxonomy" id="1245528"/>
    <lineage>
        <taxon>Eukaryota</taxon>
        <taxon>Fungi</taxon>
        <taxon>Dikarya</taxon>
        <taxon>Ascomycota</taxon>
        <taxon>Saccharomycotina</taxon>
        <taxon>Pichiomycetes</taxon>
        <taxon>Debaryomycetaceae</taxon>
        <taxon>Candida/Lodderomyces clade</taxon>
        <taxon>Candida</taxon>
    </lineage>
</organism>